<dbReference type="EMBL" id="PGOL01000788">
    <property type="protein sequence ID" value="PKI64893.1"/>
    <property type="molecule type" value="Genomic_DNA"/>
</dbReference>
<keyword evidence="5" id="KW-0539">Nucleus</keyword>
<dbReference type="SUPFAM" id="SSF118290">
    <property type="entry name" value="WRKY DNA-binding domain"/>
    <property type="match status" value="1"/>
</dbReference>
<evidence type="ECO:0000256" key="1">
    <source>
        <dbReference type="ARBA" id="ARBA00004123"/>
    </source>
</evidence>
<dbReference type="Gene3D" id="2.20.25.80">
    <property type="entry name" value="WRKY domain"/>
    <property type="match status" value="1"/>
</dbReference>
<gene>
    <name evidence="6" type="ORF">CRG98_014689</name>
</gene>
<evidence type="ECO:0000313" key="6">
    <source>
        <dbReference type="EMBL" id="PKI64893.1"/>
    </source>
</evidence>
<dbReference type="InterPro" id="IPR044810">
    <property type="entry name" value="WRKY_plant"/>
</dbReference>
<proteinExistence type="predicted"/>
<protein>
    <submittedName>
        <fullName evidence="6">Uncharacterized protein</fullName>
    </submittedName>
</protein>
<evidence type="ECO:0000256" key="5">
    <source>
        <dbReference type="ARBA" id="ARBA00023242"/>
    </source>
</evidence>
<comment type="caution">
    <text evidence="6">The sequence shown here is derived from an EMBL/GenBank/DDBJ whole genome shotgun (WGS) entry which is preliminary data.</text>
</comment>
<keyword evidence="3" id="KW-0238">DNA-binding</keyword>
<keyword evidence="2" id="KW-0805">Transcription regulation</keyword>
<dbReference type="InterPro" id="IPR036576">
    <property type="entry name" value="WRKY_dom_sf"/>
</dbReference>
<dbReference type="GeneID" id="116197291"/>
<evidence type="ECO:0000313" key="7">
    <source>
        <dbReference type="Proteomes" id="UP000233551"/>
    </source>
</evidence>
<organism evidence="6 7">
    <name type="scientific">Punica granatum</name>
    <name type="common">Pomegranate</name>
    <dbReference type="NCBI Taxonomy" id="22663"/>
    <lineage>
        <taxon>Eukaryota</taxon>
        <taxon>Viridiplantae</taxon>
        <taxon>Streptophyta</taxon>
        <taxon>Embryophyta</taxon>
        <taxon>Tracheophyta</taxon>
        <taxon>Spermatophyta</taxon>
        <taxon>Magnoliopsida</taxon>
        <taxon>eudicotyledons</taxon>
        <taxon>Gunneridae</taxon>
        <taxon>Pentapetalae</taxon>
        <taxon>rosids</taxon>
        <taxon>malvids</taxon>
        <taxon>Myrtales</taxon>
        <taxon>Lythraceae</taxon>
        <taxon>Punica</taxon>
    </lineage>
</organism>
<dbReference type="PROSITE" id="PS50811">
    <property type="entry name" value="WRKY"/>
    <property type="match status" value="1"/>
</dbReference>
<comment type="subcellular location">
    <subcellularLocation>
        <location evidence="1">Nucleus</location>
    </subcellularLocation>
</comment>
<dbReference type="GO" id="GO:0005634">
    <property type="term" value="C:nucleus"/>
    <property type="evidence" value="ECO:0007669"/>
    <property type="project" value="UniProtKB-SubCell"/>
</dbReference>
<evidence type="ECO:0000256" key="2">
    <source>
        <dbReference type="ARBA" id="ARBA00023015"/>
    </source>
</evidence>
<accession>A0A2I0K9W2</accession>
<dbReference type="Pfam" id="PF03106">
    <property type="entry name" value="WRKY"/>
    <property type="match status" value="1"/>
</dbReference>
<evidence type="ECO:0000256" key="4">
    <source>
        <dbReference type="ARBA" id="ARBA00023163"/>
    </source>
</evidence>
<dbReference type="Proteomes" id="UP000233551">
    <property type="component" value="Unassembled WGS sequence"/>
</dbReference>
<keyword evidence="4" id="KW-0804">Transcription</keyword>
<dbReference type="GO" id="GO:0043565">
    <property type="term" value="F:sequence-specific DNA binding"/>
    <property type="evidence" value="ECO:0007669"/>
    <property type="project" value="InterPro"/>
</dbReference>
<reference evidence="6 7" key="1">
    <citation type="submission" date="2017-11" db="EMBL/GenBank/DDBJ databases">
        <title>De-novo sequencing of pomegranate (Punica granatum L.) genome.</title>
        <authorList>
            <person name="Akparov Z."/>
            <person name="Amiraslanov A."/>
            <person name="Hajiyeva S."/>
            <person name="Abbasov M."/>
            <person name="Kaur K."/>
            <person name="Hamwieh A."/>
            <person name="Solovyev V."/>
            <person name="Salamov A."/>
            <person name="Braich B."/>
            <person name="Kosarev P."/>
            <person name="Mahmoud A."/>
            <person name="Hajiyev E."/>
            <person name="Babayeva S."/>
            <person name="Izzatullayeva V."/>
            <person name="Mammadov A."/>
            <person name="Mammadov A."/>
            <person name="Sharifova S."/>
            <person name="Ojaghi J."/>
            <person name="Eynullazada K."/>
            <person name="Bayramov B."/>
            <person name="Abdulazimova A."/>
            <person name="Shahmuradov I."/>
        </authorList>
    </citation>
    <scope>NUCLEOTIDE SEQUENCE [LARGE SCALE GENOMIC DNA]</scope>
    <source>
        <strain evidence="7">cv. AG2017</strain>
        <tissue evidence="6">Leaf</tissue>
    </source>
</reference>
<dbReference type="GO" id="GO:0003700">
    <property type="term" value="F:DNA-binding transcription factor activity"/>
    <property type="evidence" value="ECO:0007669"/>
    <property type="project" value="InterPro"/>
</dbReference>
<dbReference type="SMART" id="SM00774">
    <property type="entry name" value="WRKY"/>
    <property type="match status" value="1"/>
</dbReference>
<dbReference type="OrthoDB" id="684963at2759"/>
<evidence type="ECO:0000256" key="3">
    <source>
        <dbReference type="ARBA" id="ARBA00023125"/>
    </source>
</evidence>
<dbReference type="PANTHER" id="PTHR31282">
    <property type="entry name" value="WRKY TRANSCRIPTION FACTOR 21-RELATED"/>
    <property type="match status" value="1"/>
</dbReference>
<dbReference type="InterPro" id="IPR003657">
    <property type="entry name" value="WRKY_dom"/>
</dbReference>
<name>A0A2I0K9W2_PUNGR</name>
<dbReference type="AlphaFoldDB" id="A0A2I0K9W2"/>
<sequence>MDKEAKSLILNGCKLARDLESRLQTLMDQPDDTIASTCEAIARVFHGARKRLIVASSSSGEGKVNCAQIQTSGCLETRSNNMVGSAETEIAGRINPGGSATILHRVEGGGNVRTMPVAVSPDSGRGSASSSHGTSRRRDRPHRSSIRVPVPEIGNPDLPPDDGHTWRKYGQKKILHSEYPRGYYRCTHRKLYDCPAKRMVQRLDADPSTFEVTYIDHHTCHLSSTAPSLVPVPPPSSLPPADHMDDVDHLMMTTVTPLSMGLRTQGGIACSGGGIQGTASGDREAEYAVSQMADEMFNSRCTGSTSSNIMDLIFLAEAEEDRRAASVGKSQ</sequence>
<keyword evidence="7" id="KW-1185">Reference proteome</keyword>